<feature type="transmembrane region" description="Helical" evidence="10">
    <location>
        <begin position="350"/>
        <end position="369"/>
    </location>
</feature>
<keyword evidence="10" id="KW-1133">Transmembrane helix</keyword>
<dbReference type="AlphaFoldDB" id="A0A1H9QFJ8"/>
<dbReference type="RefSeq" id="WP_175480383.1">
    <property type="nucleotide sequence ID" value="NZ_FOGL01000006.1"/>
</dbReference>
<name>A0A1H9QFJ8_9BACI</name>
<dbReference type="GO" id="GO:0005886">
    <property type="term" value="C:plasma membrane"/>
    <property type="evidence" value="ECO:0007669"/>
    <property type="project" value="UniProtKB-SubCell"/>
</dbReference>
<dbReference type="STRING" id="531814.SAMN04487944_106153"/>
<feature type="transmembrane region" description="Helical" evidence="10">
    <location>
        <begin position="228"/>
        <end position="252"/>
    </location>
</feature>
<comment type="catalytic activity">
    <reaction evidence="1">
        <text>ATP + protein L-histidine = ADP + protein N-phospho-L-histidine.</text>
        <dbReference type="EC" id="2.7.13.3"/>
    </reaction>
</comment>
<keyword evidence="10" id="KW-0472">Membrane</keyword>
<keyword evidence="6" id="KW-0547">Nucleotide-binding</keyword>
<dbReference type="Gene3D" id="3.30.565.10">
    <property type="entry name" value="Histidine kinase-like ATPase, C-terminal domain"/>
    <property type="match status" value="1"/>
</dbReference>
<feature type="transmembrane region" description="Helical" evidence="10">
    <location>
        <begin position="320"/>
        <end position="343"/>
    </location>
</feature>
<keyword evidence="5" id="KW-0808">Transferase</keyword>
<keyword evidence="10" id="KW-0812">Transmembrane</keyword>
<keyword evidence="4" id="KW-0597">Phosphoprotein</keyword>
<dbReference type="Gene3D" id="1.10.287.130">
    <property type="match status" value="1"/>
</dbReference>
<dbReference type="InterPro" id="IPR011623">
    <property type="entry name" value="7TMR_DISM_rcpt_extracell_dom1"/>
</dbReference>
<evidence type="ECO:0000256" key="1">
    <source>
        <dbReference type="ARBA" id="ARBA00000085"/>
    </source>
</evidence>
<keyword evidence="13" id="KW-1185">Reference proteome</keyword>
<reference evidence="12 13" key="1">
    <citation type="submission" date="2016-10" db="EMBL/GenBank/DDBJ databases">
        <authorList>
            <person name="de Groot N.N."/>
        </authorList>
    </citation>
    <scope>NUCLEOTIDE SEQUENCE [LARGE SCALE GENOMIC DNA]</scope>
    <source>
        <strain evidence="12 13">CGMCC 1.7727</strain>
    </source>
</reference>
<dbReference type="SUPFAM" id="SSF55874">
    <property type="entry name" value="ATPase domain of HSP90 chaperone/DNA topoisomerase II/histidine kinase"/>
    <property type="match status" value="1"/>
</dbReference>
<protein>
    <recommendedName>
        <fullName evidence="3">histidine kinase</fullName>
        <ecNumber evidence="3">2.7.13.3</ecNumber>
    </recommendedName>
</protein>
<keyword evidence="7 12" id="KW-0418">Kinase</keyword>
<organism evidence="12 13">
    <name type="scientific">Gracilibacillus ureilyticus</name>
    <dbReference type="NCBI Taxonomy" id="531814"/>
    <lineage>
        <taxon>Bacteria</taxon>
        <taxon>Bacillati</taxon>
        <taxon>Bacillota</taxon>
        <taxon>Bacilli</taxon>
        <taxon>Bacillales</taxon>
        <taxon>Bacillaceae</taxon>
        <taxon>Gracilibacillus</taxon>
    </lineage>
</organism>
<dbReference type="GO" id="GO:0009927">
    <property type="term" value="F:histidine phosphotransfer kinase activity"/>
    <property type="evidence" value="ECO:0007669"/>
    <property type="project" value="TreeGrafter"/>
</dbReference>
<dbReference type="Pfam" id="PF02518">
    <property type="entry name" value="HATPase_c"/>
    <property type="match status" value="1"/>
</dbReference>
<keyword evidence="9" id="KW-0902">Two-component regulatory system</keyword>
<evidence type="ECO:0000256" key="7">
    <source>
        <dbReference type="ARBA" id="ARBA00022777"/>
    </source>
</evidence>
<evidence type="ECO:0000259" key="11">
    <source>
        <dbReference type="PROSITE" id="PS50109"/>
    </source>
</evidence>
<evidence type="ECO:0000256" key="5">
    <source>
        <dbReference type="ARBA" id="ARBA00022679"/>
    </source>
</evidence>
<dbReference type="FunFam" id="3.30.565.10:FF:000006">
    <property type="entry name" value="Sensor histidine kinase WalK"/>
    <property type="match status" value="1"/>
</dbReference>
<evidence type="ECO:0000256" key="6">
    <source>
        <dbReference type="ARBA" id="ARBA00022741"/>
    </source>
</evidence>
<dbReference type="EC" id="2.7.13.3" evidence="3"/>
<evidence type="ECO:0000256" key="3">
    <source>
        <dbReference type="ARBA" id="ARBA00012438"/>
    </source>
</evidence>
<comment type="subcellular location">
    <subcellularLocation>
        <location evidence="2">Cell membrane</location>
        <topology evidence="2">Multi-pass membrane protein</topology>
    </subcellularLocation>
</comment>
<dbReference type="Pfam" id="PF07695">
    <property type="entry name" value="7TMR-DISM_7TM"/>
    <property type="match status" value="1"/>
</dbReference>
<evidence type="ECO:0000313" key="13">
    <source>
        <dbReference type="Proteomes" id="UP000199687"/>
    </source>
</evidence>
<evidence type="ECO:0000313" key="12">
    <source>
        <dbReference type="EMBL" id="SER58639.1"/>
    </source>
</evidence>
<sequence>MLRKYALLFILITLMSLVFVFQDKQHINELVAENGSVEIPAFESASIYQLTGEWGFYPDQWTEPADISLQEPVYVSTPNSWKNLSEAKQKGIGTYRLEYQISERDIGKRHSFFFQYIGSAYKAYVNGELVAEVGELGKSSKTEKPYLRDELIYYEPDQVNNELIIHVSNFSFREGGIFQEVYYGESNNTIAFLIKQQLEPLLLIGGFLILGIYYFLKYMINHSNDTFLYISLISFMAMVRTFLLTEYVFYTLFPAIPWNVMTKIEYMSILLGMILLIQFMYKLYKQDINNKIYTIAISVMAAFLIFVLVTPTFIYTNLLWVQTAFIYLFLLYFVIITGIKAIINKREGSYINILGIVIMAVAAVIEITVERDISIFPMILTYSVLLFLVLQGVIISKRYDKISERNQELAQSLKELNNSLEHKVIKRTLELERKNGELIQLQKSRSDMMENIAHDLGSPMNAFEKQLLLIKQGYIQPSEALLDTLIQKTRSIKRLANDLFQLSQLQTRKWSIHKETVRINAFVQEIEKLFGYELNQLGLKLESICPVNEKYLIQIDKERIIQVIRNFIDNALKHGEEENMIRISVTINNEDKLRIEVKDFGRGIDKEELPYIFDRFYRKSNKPNSGSGLGLAIAKEIIEQHKGQIGVESERGRGSCFYFTLPIE</sequence>
<dbReference type="InterPro" id="IPR005467">
    <property type="entry name" value="His_kinase_dom"/>
</dbReference>
<dbReference type="CDD" id="cd00082">
    <property type="entry name" value="HisKA"/>
    <property type="match status" value="1"/>
</dbReference>
<dbReference type="PANTHER" id="PTHR43047:SF72">
    <property type="entry name" value="OSMOSENSING HISTIDINE PROTEIN KINASE SLN1"/>
    <property type="match status" value="1"/>
</dbReference>
<dbReference type="PROSITE" id="PS50109">
    <property type="entry name" value="HIS_KIN"/>
    <property type="match status" value="1"/>
</dbReference>
<dbReference type="PRINTS" id="PR00344">
    <property type="entry name" value="BCTRLSENSOR"/>
</dbReference>
<gene>
    <name evidence="12" type="ORF">SAMN04487944_106153</name>
</gene>
<evidence type="ECO:0000256" key="4">
    <source>
        <dbReference type="ARBA" id="ARBA00022553"/>
    </source>
</evidence>
<feature type="transmembrane region" description="Helical" evidence="10">
    <location>
        <begin position="264"/>
        <end position="281"/>
    </location>
</feature>
<dbReference type="EMBL" id="FOGL01000006">
    <property type="protein sequence ID" value="SER58639.1"/>
    <property type="molecule type" value="Genomic_DNA"/>
</dbReference>
<keyword evidence="8" id="KW-0067">ATP-binding</keyword>
<dbReference type="InterPro" id="IPR036890">
    <property type="entry name" value="HATPase_C_sf"/>
</dbReference>
<dbReference type="SMART" id="SM00387">
    <property type="entry name" value="HATPase_c"/>
    <property type="match status" value="1"/>
</dbReference>
<feature type="transmembrane region" description="Helical" evidence="10">
    <location>
        <begin position="293"/>
        <end position="314"/>
    </location>
</feature>
<evidence type="ECO:0000256" key="2">
    <source>
        <dbReference type="ARBA" id="ARBA00004651"/>
    </source>
</evidence>
<dbReference type="InterPro" id="IPR004358">
    <property type="entry name" value="Sig_transdc_His_kin-like_C"/>
</dbReference>
<evidence type="ECO:0000256" key="8">
    <source>
        <dbReference type="ARBA" id="ARBA00022840"/>
    </source>
</evidence>
<dbReference type="SUPFAM" id="SSF49785">
    <property type="entry name" value="Galactose-binding domain-like"/>
    <property type="match status" value="1"/>
</dbReference>
<evidence type="ECO:0000256" key="9">
    <source>
        <dbReference type="ARBA" id="ARBA00023012"/>
    </source>
</evidence>
<feature type="transmembrane region" description="Helical" evidence="10">
    <location>
        <begin position="198"/>
        <end position="216"/>
    </location>
</feature>
<dbReference type="Proteomes" id="UP000199687">
    <property type="component" value="Unassembled WGS sequence"/>
</dbReference>
<dbReference type="Gene3D" id="2.60.120.260">
    <property type="entry name" value="Galactose-binding domain-like"/>
    <property type="match status" value="1"/>
</dbReference>
<accession>A0A1H9QFJ8</accession>
<dbReference type="InterPro" id="IPR003594">
    <property type="entry name" value="HATPase_dom"/>
</dbReference>
<dbReference type="InterPro" id="IPR008979">
    <property type="entry name" value="Galactose-bd-like_sf"/>
</dbReference>
<dbReference type="InterPro" id="IPR003661">
    <property type="entry name" value="HisK_dim/P_dom"/>
</dbReference>
<dbReference type="SUPFAM" id="SSF47384">
    <property type="entry name" value="Homodimeric domain of signal transducing histidine kinase"/>
    <property type="match status" value="1"/>
</dbReference>
<dbReference type="GO" id="GO:0000155">
    <property type="term" value="F:phosphorelay sensor kinase activity"/>
    <property type="evidence" value="ECO:0007669"/>
    <property type="project" value="InterPro"/>
</dbReference>
<evidence type="ECO:0000256" key="10">
    <source>
        <dbReference type="SAM" id="Phobius"/>
    </source>
</evidence>
<proteinExistence type="predicted"/>
<feature type="domain" description="Histidine kinase" evidence="11">
    <location>
        <begin position="451"/>
        <end position="664"/>
    </location>
</feature>
<dbReference type="InterPro" id="IPR036097">
    <property type="entry name" value="HisK_dim/P_sf"/>
</dbReference>
<feature type="transmembrane region" description="Helical" evidence="10">
    <location>
        <begin position="375"/>
        <end position="395"/>
    </location>
</feature>
<dbReference type="GO" id="GO:0005524">
    <property type="term" value="F:ATP binding"/>
    <property type="evidence" value="ECO:0007669"/>
    <property type="project" value="UniProtKB-KW"/>
</dbReference>
<dbReference type="PANTHER" id="PTHR43047">
    <property type="entry name" value="TWO-COMPONENT HISTIDINE PROTEIN KINASE"/>
    <property type="match status" value="1"/>
</dbReference>